<proteinExistence type="predicted"/>
<organism evidence="2 3">
    <name type="scientific">Alkalihalophilus pseudofirmus</name>
    <name type="common">Bacillus pseudofirmus</name>
    <dbReference type="NCBI Taxonomy" id="79885"/>
    <lineage>
        <taxon>Bacteria</taxon>
        <taxon>Bacillati</taxon>
        <taxon>Bacillota</taxon>
        <taxon>Bacilli</taxon>
        <taxon>Bacillales</taxon>
        <taxon>Bacillaceae</taxon>
        <taxon>Alkalihalophilus</taxon>
    </lineage>
</organism>
<gene>
    <name evidence="2" type="primary">yqeH</name>
    <name evidence="2" type="ORF">RYX45_01825</name>
</gene>
<dbReference type="InterPro" id="IPR006073">
    <property type="entry name" value="GTP-bd"/>
</dbReference>
<dbReference type="InterPro" id="IPR048422">
    <property type="entry name" value="NOA1/YqeH-like_C"/>
</dbReference>
<dbReference type="CDD" id="cd01855">
    <property type="entry name" value="YqeH"/>
    <property type="match status" value="1"/>
</dbReference>
<evidence type="ECO:0000313" key="3">
    <source>
        <dbReference type="Proteomes" id="UP001285636"/>
    </source>
</evidence>
<dbReference type="RefSeq" id="WP_323465726.1">
    <property type="nucleotide sequence ID" value="NZ_CP144224.1"/>
</dbReference>
<accession>A0AAJ2KS59</accession>
<dbReference type="Pfam" id="PF21516">
    <property type="entry name" value="YqeH-like_C"/>
    <property type="match status" value="1"/>
</dbReference>
<dbReference type="AlphaFoldDB" id="A0AAJ2KS59"/>
<dbReference type="NCBIfam" id="TIGR03597">
    <property type="entry name" value="GTPase_YqeH"/>
    <property type="match status" value="1"/>
</dbReference>
<feature type="domain" description="CP-type G" evidence="1">
    <location>
        <begin position="61"/>
        <end position="225"/>
    </location>
</feature>
<name>A0AAJ2KS59_ALKPS</name>
<dbReference type="PROSITE" id="PS51721">
    <property type="entry name" value="G_CP"/>
    <property type="match status" value="1"/>
</dbReference>
<evidence type="ECO:0000313" key="2">
    <source>
        <dbReference type="EMBL" id="MDV2883902.1"/>
    </source>
</evidence>
<dbReference type="InterPro" id="IPR027417">
    <property type="entry name" value="P-loop_NTPase"/>
</dbReference>
<dbReference type="GO" id="GO:0005525">
    <property type="term" value="F:GTP binding"/>
    <property type="evidence" value="ECO:0007669"/>
    <property type="project" value="InterPro"/>
</dbReference>
<comment type="caution">
    <text evidence="2">The sequence shown here is derived from an EMBL/GenBank/DDBJ whole genome shotgun (WGS) entry which is preliminary data.</text>
</comment>
<dbReference type="InterPro" id="IPR019988">
    <property type="entry name" value="GTP-bd_ribosome_bgen_YqeH"/>
</dbReference>
<dbReference type="SUPFAM" id="SSF52540">
    <property type="entry name" value="P-loop containing nucleoside triphosphate hydrolases"/>
    <property type="match status" value="1"/>
</dbReference>
<protein>
    <submittedName>
        <fullName evidence="2">Ribosome biogenesis GTPase YqeH</fullName>
    </submittedName>
</protein>
<dbReference type="Pfam" id="PF01926">
    <property type="entry name" value="MMR_HSR1"/>
    <property type="match status" value="1"/>
</dbReference>
<reference evidence="2" key="1">
    <citation type="submission" date="2023-10" db="EMBL/GenBank/DDBJ databases">
        <title>Screening of Alkalihalophilus pseudofirmusBZ-TG-HK211 and Its Alleviation of Salt Stress on Rapeseed Growth.</title>
        <authorList>
            <person name="Zhao B."/>
            <person name="Guo T."/>
        </authorList>
    </citation>
    <scope>NUCLEOTIDE SEQUENCE</scope>
    <source>
        <strain evidence="2">BZ-TG-HK211</strain>
    </source>
</reference>
<dbReference type="Gene3D" id="3.40.50.300">
    <property type="entry name" value="P-loop containing nucleotide triphosphate hydrolases"/>
    <property type="match status" value="1"/>
</dbReference>
<dbReference type="PANTHER" id="PTHR46434:SF1">
    <property type="entry name" value="GENETIC INTERACTOR OF PROHIBITINS 3, MITOCHONDRIAL"/>
    <property type="match status" value="1"/>
</dbReference>
<sequence length="370" mass="41506">MEEQTITCAGCGVLIQTENKNKTGYAPKSALEREVIICQRCFRLKHYNEVQDVSLTDDDFLKLLNTLGHTDSLIVKVVDIFDFNGSWLPGLHRFVGNNDVLLVGNKVDLLPKSLKRNRLINWMKKSAKENGLKPVDVLLMSAEKGEGVLDIASEIDRLRDGRDVYVVGCTNVGKSTFINRIIKEFGGDTEQLITTSHFPGTTLDMIDIPLDDGSALYDTPGIINHHQMAHFVDKKELKQITPKKEIKPMVFQLNEGQTLYFGGMARFDFVAGERSSFTCFTSNDLHIHRTKREKAEELYQNHLGELLTPPGKESMVDFPPLVKHEFTIKDIKSDIVISGLGWITVNDRNVKVEAYAPKGVGVSIRDSIIS</sequence>
<evidence type="ECO:0000259" key="1">
    <source>
        <dbReference type="PROSITE" id="PS51721"/>
    </source>
</evidence>
<dbReference type="Proteomes" id="UP001285636">
    <property type="component" value="Unassembled WGS sequence"/>
</dbReference>
<dbReference type="InterPro" id="IPR030378">
    <property type="entry name" value="G_CP_dom"/>
</dbReference>
<dbReference type="EMBL" id="JAWJAY010000001">
    <property type="protein sequence ID" value="MDV2883902.1"/>
    <property type="molecule type" value="Genomic_DNA"/>
</dbReference>
<dbReference type="PANTHER" id="PTHR46434">
    <property type="entry name" value="GENETIC INTERACTOR OF PROHIBITINS 3, MITOCHONDRIAL"/>
    <property type="match status" value="1"/>
</dbReference>
<dbReference type="InterPro" id="IPR050896">
    <property type="entry name" value="Mito_lipid_metab_GTPase"/>
</dbReference>